<dbReference type="AlphaFoldDB" id="A0A0V0U744"/>
<sequence>MLKVSKPTKYIHISNNVKPVISLVSERDNRAIIHETIGFKKLQKYNYISNSTYHKENKLW</sequence>
<dbReference type="Proteomes" id="UP000055048">
    <property type="component" value="Unassembled WGS sequence"/>
</dbReference>
<gene>
    <name evidence="1" type="ORF">T05_784</name>
</gene>
<proteinExistence type="predicted"/>
<organism evidence="1 2">
    <name type="scientific">Trichinella murrelli</name>
    <dbReference type="NCBI Taxonomy" id="144512"/>
    <lineage>
        <taxon>Eukaryota</taxon>
        <taxon>Metazoa</taxon>
        <taxon>Ecdysozoa</taxon>
        <taxon>Nematoda</taxon>
        <taxon>Enoplea</taxon>
        <taxon>Dorylaimia</taxon>
        <taxon>Trichinellida</taxon>
        <taxon>Trichinellidae</taxon>
        <taxon>Trichinella</taxon>
    </lineage>
</organism>
<keyword evidence="2" id="KW-1185">Reference proteome</keyword>
<accession>A0A0V0U744</accession>
<protein>
    <submittedName>
        <fullName evidence="1">Uncharacterized protein</fullName>
    </submittedName>
</protein>
<name>A0A0V0U744_9BILA</name>
<comment type="caution">
    <text evidence="1">The sequence shown here is derived from an EMBL/GenBank/DDBJ whole genome shotgun (WGS) entry which is preliminary data.</text>
</comment>
<evidence type="ECO:0000313" key="1">
    <source>
        <dbReference type="EMBL" id="KRX47137.1"/>
    </source>
</evidence>
<evidence type="ECO:0000313" key="2">
    <source>
        <dbReference type="Proteomes" id="UP000055048"/>
    </source>
</evidence>
<dbReference type="EMBL" id="JYDJ01000047">
    <property type="protein sequence ID" value="KRX47137.1"/>
    <property type="molecule type" value="Genomic_DNA"/>
</dbReference>
<reference evidence="1 2" key="1">
    <citation type="submission" date="2015-01" db="EMBL/GenBank/DDBJ databases">
        <title>Evolution of Trichinella species and genotypes.</title>
        <authorList>
            <person name="Korhonen P.K."/>
            <person name="Edoardo P."/>
            <person name="Giuseppe L.R."/>
            <person name="Gasser R.B."/>
        </authorList>
    </citation>
    <scope>NUCLEOTIDE SEQUENCE [LARGE SCALE GENOMIC DNA]</scope>
    <source>
        <strain evidence="1">ISS417</strain>
    </source>
</reference>